<dbReference type="EMBL" id="JACIDM010000001">
    <property type="protein sequence ID" value="MBB4081425.1"/>
    <property type="molecule type" value="Genomic_DNA"/>
</dbReference>
<proteinExistence type="predicted"/>
<protein>
    <recommendedName>
        <fullName evidence="3">AAA family ATPase</fullName>
    </recommendedName>
</protein>
<gene>
    <name evidence="1" type="ORF">GGR12_000264</name>
</gene>
<reference evidence="1 2" key="1">
    <citation type="submission" date="2020-08" db="EMBL/GenBank/DDBJ databases">
        <title>Genomic Encyclopedia of Type Strains, Phase IV (KMG-IV): sequencing the most valuable type-strain genomes for metagenomic binning, comparative biology and taxonomic classification.</title>
        <authorList>
            <person name="Goeker M."/>
        </authorList>
    </citation>
    <scope>NUCLEOTIDE SEQUENCE [LARGE SCALE GENOMIC DNA]</scope>
    <source>
        <strain evidence="1 2">DSM 23960</strain>
    </source>
</reference>
<accession>A0A7W6NNR0</accession>
<name>A0A7W6NNR0_9CAUL</name>
<sequence>MTSLYGDGGSGKTLLALSLMVAMASKYQSLWLGEKPLGWKSVGLFAEDDEAELVRRLQRICRAEKLEFAAIAANVTALSCAHMDATLATFSGGGGELIITPLMQGLLDRVRHEGASLLVIDYAAAVFGGNEIDRNQVSAFLRWLNAIAGQEQISILLLGHPSTSGMATGGRGTSGSTAWRNQARSFLHLTVDDTQNDPEDRRLLTLTLSKANYARAGRVFRLASDGARFDILADEASGPRRVKGPRIPASQKVALNALHEAISNAGEASPGGPIPAGVRVVRVDAWRPYAYSAGISAADTGEARRKAFQTARQALQDKGLVGISDPWAWVVEAGA</sequence>
<dbReference type="Proteomes" id="UP000529946">
    <property type="component" value="Unassembled WGS sequence"/>
</dbReference>
<dbReference type="AlphaFoldDB" id="A0A7W6NNR0"/>
<evidence type="ECO:0000313" key="1">
    <source>
        <dbReference type="EMBL" id="MBB4081425.1"/>
    </source>
</evidence>
<evidence type="ECO:0008006" key="3">
    <source>
        <dbReference type="Google" id="ProtNLM"/>
    </source>
</evidence>
<dbReference type="InterPro" id="IPR027417">
    <property type="entry name" value="P-loop_NTPase"/>
</dbReference>
<evidence type="ECO:0000313" key="2">
    <source>
        <dbReference type="Proteomes" id="UP000529946"/>
    </source>
</evidence>
<organism evidence="1 2">
    <name type="scientific">Brevundimonas lenta</name>
    <dbReference type="NCBI Taxonomy" id="424796"/>
    <lineage>
        <taxon>Bacteria</taxon>
        <taxon>Pseudomonadati</taxon>
        <taxon>Pseudomonadota</taxon>
        <taxon>Alphaproteobacteria</taxon>
        <taxon>Caulobacterales</taxon>
        <taxon>Caulobacteraceae</taxon>
        <taxon>Brevundimonas</taxon>
    </lineage>
</organism>
<comment type="caution">
    <text evidence="1">The sequence shown here is derived from an EMBL/GenBank/DDBJ whole genome shotgun (WGS) entry which is preliminary data.</text>
</comment>
<dbReference type="SUPFAM" id="SSF52540">
    <property type="entry name" value="P-loop containing nucleoside triphosphate hydrolases"/>
    <property type="match status" value="1"/>
</dbReference>
<dbReference type="Gene3D" id="3.40.50.300">
    <property type="entry name" value="P-loop containing nucleotide triphosphate hydrolases"/>
    <property type="match status" value="1"/>
</dbReference>
<keyword evidence="2" id="KW-1185">Reference proteome</keyword>
<dbReference type="Pfam" id="PF13481">
    <property type="entry name" value="AAA_25"/>
    <property type="match status" value="1"/>
</dbReference>